<accession>X0VUT7</accession>
<keyword evidence="7" id="KW-0175">Coiled coil</keyword>
<dbReference type="PANTHER" id="PTHR30026:SF21">
    <property type="entry name" value="SLR1270 PROTEIN"/>
    <property type="match status" value="1"/>
</dbReference>
<evidence type="ECO:0008006" key="10">
    <source>
        <dbReference type="Google" id="ProtNLM"/>
    </source>
</evidence>
<comment type="caution">
    <text evidence="9">The sequence shown here is derived from an EMBL/GenBank/DDBJ whole genome shotgun (WGS) entry which is preliminary data.</text>
</comment>
<keyword evidence="6" id="KW-0998">Cell outer membrane</keyword>
<sequence>AAGYPTVAISGSYNFWADQFNFQKDTWQSYYAINLVFTVPIFNGFSVSARSAQSKAMIRELELIQKGLGDMIRFEVRQAVLKLNEAKESLFSQEKNVEQAQESLRIAELNFSEGLATTLDVSSVQAALTQARTNYSQALFDYVIAAAELDRAMGVGWNN</sequence>
<name>X0VUT7_9ZZZZ</name>
<organism evidence="9">
    <name type="scientific">marine sediment metagenome</name>
    <dbReference type="NCBI Taxonomy" id="412755"/>
    <lineage>
        <taxon>unclassified sequences</taxon>
        <taxon>metagenomes</taxon>
        <taxon>ecological metagenomes</taxon>
    </lineage>
</organism>
<evidence type="ECO:0000256" key="4">
    <source>
        <dbReference type="ARBA" id="ARBA00022692"/>
    </source>
</evidence>
<protein>
    <recommendedName>
        <fullName evidence="10">Outer membrane efflux protein</fullName>
    </recommendedName>
</protein>
<dbReference type="AlphaFoldDB" id="X0VUT7"/>
<evidence type="ECO:0000256" key="3">
    <source>
        <dbReference type="ARBA" id="ARBA00022452"/>
    </source>
</evidence>
<dbReference type="GO" id="GO:0015562">
    <property type="term" value="F:efflux transmembrane transporter activity"/>
    <property type="evidence" value="ECO:0007669"/>
    <property type="project" value="InterPro"/>
</dbReference>
<dbReference type="GO" id="GO:1990281">
    <property type="term" value="C:efflux pump complex"/>
    <property type="evidence" value="ECO:0007669"/>
    <property type="project" value="TreeGrafter"/>
</dbReference>
<reference evidence="9" key="1">
    <citation type="journal article" date="2014" name="Front. Microbiol.">
        <title>High frequency of phylogenetically diverse reductive dehalogenase-homologous genes in deep subseafloor sedimentary metagenomes.</title>
        <authorList>
            <person name="Kawai M."/>
            <person name="Futagami T."/>
            <person name="Toyoda A."/>
            <person name="Takaki Y."/>
            <person name="Nishi S."/>
            <person name="Hori S."/>
            <person name="Arai W."/>
            <person name="Tsubouchi T."/>
            <person name="Morono Y."/>
            <person name="Uchiyama I."/>
            <person name="Ito T."/>
            <person name="Fujiyama A."/>
            <person name="Inagaki F."/>
            <person name="Takami H."/>
        </authorList>
    </citation>
    <scope>NUCLEOTIDE SEQUENCE</scope>
    <source>
        <strain evidence="9">Expedition CK06-06</strain>
    </source>
</reference>
<keyword evidence="4 8" id="KW-0812">Transmembrane</keyword>
<keyword evidence="5 8" id="KW-0472">Membrane</keyword>
<evidence type="ECO:0000256" key="1">
    <source>
        <dbReference type="ARBA" id="ARBA00004442"/>
    </source>
</evidence>
<evidence type="ECO:0000313" key="9">
    <source>
        <dbReference type="EMBL" id="GAG16218.1"/>
    </source>
</evidence>
<dbReference type="GO" id="GO:0009279">
    <property type="term" value="C:cell outer membrane"/>
    <property type="evidence" value="ECO:0007669"/>
    <property type="project" value="UniProtKB-SubCell"/>
</dbReference>
<evidence type="ECO:0000256" key="7">
    <source>
        <dbReference type="SAM" id="Coils"/>
    </source>
</evidence>
<gene>
    <name evidence="9" type="ORF">S01H1_50559</name>
</gene>
<dbReference type="Gene3D" id="1.20.1600.10">
    <property type="entry name" value="Outer membrane efflux proteins (OEP)"/>
    <property type="match status" value="1"/>
</dbReference>
<feature type="coiled-coil region" evidence="7">
    <location>
        <begin position="83"/>
        <end position="110"/>
    </location>
</feature>
<evidence type="ECO:0000256" key="6">
    <source>
        <dbReference type="ARBA" id="ARBA00023237"/>
    </source>
</evidence>
<evidence type="ECO:0000256" key="5">
    <source>
        <dbReference type="ARBA" id="ARBA00023136"/>
    </source>
</evidence>
<dbReference type="PANTHER" id="PTHR30026">
    <property type="entry name" value="OUTER MEMBRANE PROTEIN TOLC"/>
    <property type="match status" value="1"/>
</dbReference>
<dbReference type="EMBL" id="BARS01032580">
    <property type="protein sequence ID" value="GAG16218.1"/>
    <property type="molecule type" value="Genomic_DNA"/>
</dbReference>
<feature type="non-terminal residue" evidence="9">
    <location>
        <position position="1"/>
    </location>
</feature>
<dbReference type="InterPro" id="IPR051906">
    <property type="entry name" value="TolC-like"/>
</dbReference>
<keyword evidence="3" id="KW-1134">Transmembrane beta strand</keyword>
<comment type="subcellular location">
    <subcellularLocation>
        <location evidence="1">Cell outer membrane</location>
    </subcellularLocation>
</comment>
<keyword evidence="2" id="KW-0813">Transport</keyword>
<feature type="transmembrane region" description="Helical" evidence="8">
    <location>
        <begin position="30"/>
        <end position="49"/>
    </location>
</feature>
<evidence type="ECO:0000256" key="8">
    <source>
        <dbReference type="SAM" id="Phobius"/>
    </source>
</evidence>
<dbReference type="InterPro" id="IPR003423">
    <property type="entry name" value="OMP_efflux"/>
</dbReference>
<dbReference type="GO" id="GO:0015288">
    <property type="term" value="F:porin activity"/>
    <property type="evidence" value="ECO:0007669"/>
    <property type="project" value="TreeGrafter"/>
</dbReference>
<dbReference type="Pfam" id="PF02321">
    <property type="entry name" value="OEP"/>
    <property type="match status" value="1"/>
</dbReference>
<proteinExistence type="predicted"/>
<keyword evidence="8" id="KW-1133">Transmembrane helix</keyword>
<dbReference type="SUPFAM" id="SSF56954">
    <property type="entry name" value="Outer membrane efflux proteins (OEP)"/>
    <property type="match status" value="1"/>
</dbReference>
<evidence type="ECO:0000256" key="2">
    <source>
        <dbReference type="ARBA" id="ARBA00022448"/>
    </source>
</evidence>